<dbReference type="Gene3D" id="3.10.130.10">
    <property type="entry name" value="Ribonuclease A-like domain"/>
    <property type="match status" value="1"/>
</dbReference>
<evidence type="ECO:0000256" key="2">
    <source>
        <dbReference type="ARBA" id="ARBA00005600"/>
    </source>
</evidence>
<comment type="subcellular location">
    <subcellularLocation>
        <location evidence="1">Secreted</location>
    </subcellularLocation>
</comment>
<dbReference type="InterPro" id="IPR023412">
    <property type="entry name" value="RNaseA_domain"/>
</dbReference>
<reference evidence="5" key="2">
    <citation type="submission" date="2025-09" db="UniProtKB">
        <authorList>
            <consortium name="Ensembl"/>
        </authorList>
    </citation>
    <scope>IDENTIFICATION</scope>
</reference>
<evidence type="ECO:0000256" key="3">
    <source>
        <dbReference type="ARBA" id="ARBA00022525"/>
    </source>
</evidence>
<name>A0A8C6D9N4_MOSMO</name>
<dbReference type="SMART" id="SM00092">
    <property type="entry name" value="RNAse_Pc"/>
    <property type="match status" value="1"/>
</dbReference>
<dbReference type="Proteomes" id="UP000694544">
    <property type="component" value="Unplaced"/>
</dbReference>
<dbReference type="GO" id="GO:0003676">
    <property type="term" value="F:nucleic acid binding"/>
    <property type="evidence" value="ECO:0007669"/>
    <property type="project" value="InterPro"/>
</dbReference>
<keyword evidence="6" id="KW-1185">Reference proteome</keyword>
<evidence type="ECO:0000313" key="6">
    <source>
        <dbReference type="Proteomes" id="UP000694544"/>
    </source>
</evidence>
<dbReference type="GO" id="GO:0004540">
    <property type="term" value="F:RNA nuclease activity"/>
    <property type="evidence" value="ECO:0007669"/>
    <property type="project" value="TreeGrafter"/>
</dbReference>
<sequence>SSPGRARYGPLAYFLPRLVSFCGPVSAKPRKMPPAQWFETQHVQPRPQGCNTVIHKTNKFSKHCKDLNTCLHEPIYCVVTTCQTLNLSQKSISLTTCEPISGRCPGCRYKEKQLEAFFIILSLCPVHCTGQRNVSDFATMKNPSFPD</sequence>
<dbReference type="AlphaFoldDB" id="A0A8C6D9N4"/>
<dbReference type="GO" id="GO:0045087">
    <property type="term" value="P:innate immune response"/>
    <property type="evidence" value="ECO:0007669"/>
    <property type="project" value="TreeGrafter"/>
</dbReference>
<evidence type="ECO:0000259" key="4">
    <source>
        <dbReference type="SMART" id="SM00092"/>
    </source>
</evidence>
<evidence type="ECO:0000313" key="5">
    <source>
        <dbReference type="Ensembl" id="ENSMMSP00000010893.1"/>
    </source>
</evidence>
<dbReference type="PANTHER" id="PTHR11437">
    <property type="entry name" value="RIBONUCLEASE"/>
    <property type="match status" value="1"/>
</dbReference>
<dbReference type="InterPro" id="IPR001427">
    <property type="entry name" value="RNaseA"/>
</dbReference>
<proteinExistence type="inferred from homology"/>
<dbReference type="Ensembl" id="ENSMMST00000012030.1">
    <property type="protein sequence ID" value="ENSMMSP00000010893.1"/>
    <property type="gene ID" value="ENSMMSG00000008351.1"/>
</dbReference>
<dbReference type="Pfam" id="PF00074">
    <property type="entry name" value="RnaseA"/>
    <property type="match status" value="1"/>
</dbReference>
<feature type="domain" description="Ribonuclease A-domain" evidence="4">
    <location>
        <begin position="31"/>
        <end position="132"/>
    </location>
</feature>
<dbReference type="GO" id="GO:0050832">
    <property type="term" value="P:defense response to fungus"/>
    <property type="evidence" value="ECO:0007669"/>
    <property type="project" value="TreeGrafter"/>
</dbReference>
<dbReference type="InterPro" id="IPR036816">
    <property type="entry name" value="RNaseA-like_dom_sf"/>
</dbReference>
<dbReference type="GO" id="GO:0050830">
    <property type="term" value="P:defense response to Gram-positive bacterium"/>
    <property type="evidence" value="ECO:0007669"/>
    <property type="project" value="TreeGrafter"/>
</dbReference>
<keyword evidence="3" id="KW-0964">Secreted</keyword>
<reference evidence="5" key="1">
    <citation type="submission" date="2025-08" db="UniProtKB">
        <authorList>
            <consortium name="Ensembl"/>
        </authorList>
    </citation>
    <scope>IDENTIFICATION</scope>
</reference>
<dbReference type="PANTHER" id="PTHR11437:SF31">
    <property type="entry name" value="RIBONUCLEASE 7"/>
    <property type="match status" value="1"/>
</dbReference>
<dbReference type="GO" id="GO:0005615">
    <property type="term" value="C:extracellular space"/>
    <property type="evidence" value="ECO:0007669"/>
    <property type="project" value="TreeGrafter"/>
</dbReference>
<dbReference type="SUPFAM" id="SSF54076">
    <property type="entry name" value="RNase A-like"/>
    <property type="match status" value="1"/>
</dbReference>
<organism evidence="5 6">
    <name type="scientific">Moschus moschiferus</name>
    <name type="common">Siberian musk deer</name>
    <name type="synonym">Moschus sibiricus</name>
    <dbReference type="NCBI Taxonomy" id="68415"/>
    <lineage>
        <taxon>Eukaryota</taxon>
        <taxon>Metazoa</taxon>
        <taxon>Chordata</taxon>
        <taxon>Craniata</taxon>
        <taxon>Vertebrata</taxon>
        <taxon>Euteleostomi</taxon>
        <taxon>Mammalia</taxon>
        <taxon>Eutheria</taxon>
        <taxon>Laurasiatheria</taxon>
        <taxon>Artiodactyla</taxon>
        <taxon>Ruminantia</taxon>
        <taxon>Pecora</taxon>
        <taxon>Moschidae</taxon>
        <taxon>Moschus</taxon>
    </lineage>
</organism>
<dbReference type="GeneTree" id="ENSGT00940000163695"/>
<comment type="similarity">
    <text evidence="2">Belongs to the pancreatic ribonuclease family.</text>
</comment>
<protein>
    <recommendedName>
        <fullName evidence="4">Ribonuclease A-domain domain-containing protein</fullName>
    </recommendedName>
</protein>
<dbReference type="GO" id="GO:0050829">
    <property type="term" value="P:defense response to Gram-negative bacterium"/>
    <property type="evidence" value="ECO:0007669"/>
    <property type="project" value="TreeGrafter"/>
</dbReference>
<accession>A0A8C6D9N4</accession>
<evidence type="ECO:0000256" key="1">
    <source>
        <dbReference type="ARBA" id="ARBA00004613"/>
    </source>
</evidence>